<organism evidence="2 3">
    <name type="scientific">Vreelandella olivaria</name>
    <dbReference type="NCBI Taxonomy" id="390919"/>
    <lineage>
        <taxon>Bacteria</taxon>
        <taxon>Pseudomonadati</taxon>
        <taxon>Pseudomonadota</taxon>
        <taxon>Gammaproteobacteria</taxon>
        <taxon>Oceanospirillales</taxon>
        <taxon>Halomonadaceae</taxon>
        <taxon>Vreelandella</taxon>
    </lineage>
</organism>
<keyword evidence="3" id="KW-1185">Reference proteome</keyword>
<dbReference type="EMBL" id="AP019416">
    <property type="protein sequence ID" value="BBI49285.1"/>
    <property type="molecule type" value="Genomic_DNA"/>
</dbReference>
<accession>A0ABN5WR84</accession>
<feature type="domain" description="ABM" evidence="1">
    <location>
        <begin position="2"/>
        <end position="93"/>
    </location>
</feature>
<proteinExistence type="predicted"/>
<dbReference type="Pfam" id="PF03992">
    <property type="entry name" value="ABM"/>
    <property type="match status" value="1"/>
</dbReference>
<dbReference type="Gene3D" id="3.30.70.100">
    <property type="match status" value="1"/>
</dbReference>
<sequence length="93" mass="10489">MLIVTGYLYVAPAELARFMTHLKALAATTRRRDGNISYDAAVDHADVGRLIVLERWVDQAALTAHINADETVQFVNQWSGRMRADVRKYDALN</sequence>
<dbReference type="InterPro" id="IPR011008">
    <property type="entry name" value="Dimeric_a/b-barrel"/>
</dbReference>
<reference evidence="3" key="1">
    <citation type="journal article" date="2019" name="Microbiol. Resour. Announc.">
        <title>Complete Genome Sequence of Halomonas olivaria, a Moderately Halophilic Bacterium Isolated from Olive Processing Effluents, Obtained by Nanopore Sequencing.</title>
        <authorList>
            <person name="Nagata S."/>
            <person name="Ii K.M."/>
            <person name="Tsukimi T."/>
            <person name="Miura M.C."/>
            <person name="Galipon J."/>
            <person name="Arakawa K."/>
        </authorList>
    </citation>
    <scope>NUCLEOTIDE SEQUENCE [LARGE SCALE GENOMIC DNA]</scope>
    <source>
        <strain evidence="3">TYRC17</strain>
    </source>
</reference>
<dbReference type="SUPFAM" id="SSF54909">
    <property type="entry name" value="Dimeric alpha+beta barrel"/>
    <property type="match status" value="1"/>
</dbReference>
<protein>
    <recommendedName>
        <fullName evidence="1">ABM domain-containing protein</fullName>
    </recommendedName>
</protein>
<evidence type="ECO:0000313" key="2">
    <source>
        <dbReference type="EMBL" id="BBI49285.1"/>
    </source>
</evidence>
<name>A0ABN5WR84_9GAMM</name>
<evidence type="ECO:0000313" key="3">
    <source>
        <dbReference type="Proteomes" id="UP000289555"/>
    </source>
</evidence>
<dbReference type="InterPro" id="IPR007138">
    <property type="entry name" value="ABM_dom"/>
</dbReference>
<gene>
    <name evidence="2" type="ORF">HORIV_17060</name>
</gene>
<dbReference type="Proteomes" id="UP000289555">
    <property type="component" value="Chromosome"/>
</dbReference>
<evidence type="ECO:0000259" key="1">
    <source>
        <dbReference type="PROSITE" id="PS51725"/>
    </source>
</evidence>
<dbReference type="PROSITE" id="PS51725">
    <property type="entry name" value="ABM"/>
    <property type="match status" value="1"/>
</dbReference>